<comment type="catalytic activity">
    <reaction evidence="1">
        <text>S-ubiquitinyl-[E2 ubiquitin-conjugating enzyme]-L-cysteine + [acceptor protein]-L-lysine = [E2 ubiquitin-conjugating enzyme]-L-cysteine + N(6)-ubiquitinyl-[acceptor protein]-L-lysine.</text>
        <dbReference type="EC" id="2.3.2.27"/>
    </reaction>
</comment>
<evidence type="ECO:0000256" key="8">
    <source>
        <dbReference type="PROSITE-ProRule" id="PRU00175"/>
    </source>
</evidence>
<name>A0AAE1UV52_9SOLA</name>
<evidence type="ECO:0000256" key="7">
    <source>
        <dbReference type="ARBA" id="ARBA00022833"/>
    </source>
</evidence>
<evidence type="ECO:0000256" key="2">
    <source>
        <dbReference type="ARBA" id="ARBA00012483"/>
    </source>
</evidence>
<dbReference type="InterPro" id="IPR001841">
    <property type="entry name" value="Znf_RING"/>
</dbReference>
<keyword evidence="4" id="KW-0479">Metal-binding</keyword>
<dbReference type="GO" id="GO:0008270">
    <property type="term" value="F:zinc ion binding"/>
    <property type="evidence" value="ECO:0007669"/>
    <property type="project" value="UniProtKB-KW"/>
</dbReference>
<dbReference type="Gene3D" id="3.30.40.10">
    <property type="entry name" value="Zinc/RING finger domain, C3HC4 (zinc finger)"/>
    <property type="match status" value="1"/>
</dbReference>
<dbReference type="Pfam" id="PF13639">
    <property type="entry name" value="zf-RING_2"/>
    <property type="match status" value="1"/>
</dbReference>
<accession>A0AAE1UV52</accession>
<feature type="domain" description="RING-type" evidence="9">
    <location>
        <begin position="164"/>
        <end position="205"/>
    </location>
</feature>
<evidence type="ECO:0000313" key="11">
    <source>
        <dbReference type="Proteomes" id="UP001291623"/>
    </source>
</evidence>
<keyword evidence="3" id="KW-0808">Transferase</keyword>
<evidence type="ECO:0000313" key="10">
    <source>
        <dbReference type="EMBL" id="KAK4338440.1"/>
    </source>
</evidence>
<dbReference type="GO" id="GO:0061630">
    <property type="term" value="F:ubiquitin protein ligase activity"/>
    <property type="evidence" value="ECO:0007669"/>
    <property type="project" value="UniProtKB-EC"/>
</dbReference>
<reference evidence="10" key="1">
    <citation type="submission" date="2023-12" db="EMBL/GenBank/DDBJ databases">
        <title>Genome assembly of Anisodus tanguticus.</title>
        <authorList>
            <person name="Wang Y.-J."/>
        </authorList>
    </citation>
    <scope>NUCLEOTIDE SEQUENCE</scope>
    <source>
        <strain evidence="10">KB-2021</strain>
        <tissue evidence="10">Leaf</tissue>
    </source>
</reference>
<dbReference type="InterPro" id="IPR013083">
    <property type="entry name" value="Znf_RING/FYVE/PHD"/>
</dbReference>
<keyword evidence="6" id="KW-0833">Ubl conjugation pathway</keyword>
<organism evidence="10 11">
    <name type="scientific">Anisodus tanguticus</name>
    <dbReference type="NCBI Taxonomy" id="243964"/>
    <lineage>
        <taxon>Eukaryota</taxon>
        <taxon>Viridiplantae</taxon>
        <taxon>Streptophyta</taxon>
        <taxon>Embryophyta</taxon>
        <taxon>Tracheophyta</taxon>
        <taxon>Spermatophyta</taxon>
        <taxon>Magnoliopsida</taxon>
        <taxon>eudicotyledons</taxon>
        <taxon>Gunneridae</taxon>
        <taxon>Pentapetalae</taxon>
        <taxon>asterids</taxon>
        <taxon>lamiids</taxon>
        <taxon>Solanales</taxon>
        <taxon>Solanaceae</taxon>
        <taxon>Solanoideae</taxon>
        <taxon>Hyoscyameae</taxon>
        <taxon>Anisodus</taxon>
    </lineage>
</organism>
<evidence type="ECO:0000256" key="6">
    <source>
        <dbReference type="ARBA" id="ARBA00022786"/>
    </source>
</evidence>
<dbReference type="PANTHER" id="PTHR46463:SF89">
    <property type="entry name" value="E3 UBIQUITIN-PROTEIN LIGASE RHB1A-RELATED"/>
    <property type="match status" value="1"/>
</dbReference>
<keyword evidence="11" id="KW-1185">Reference proteome</keyword>
<comment type="caution">
    <text evidence="10">The sequence shown here is derived from an EMBL/GenBank/DDBJ whole genome shotgun (WGS) entry which is preliminary data.</text>
</comment>
<evidence type="ECO:0000259" key="9">
    <source>
        <dbReference type="PROSITE" id="PS50089"/>
    </source>
</evidence>
<dbReference type="PANTHER" id="PTHR46463">
    <property type="entry name" value="ZINC FINGER, RING/FYVE/PHD-TYPE"/>
    <property type="match status" value="1"/>
</dbReference>
<dbReference type="CDD" id="cd23116">
    <property type="entry name" value="RING-H2_AIRP1-like"/>
    <property type="match status" value="1"/>
</dbReference>
<dbReference type="EC" id="2.3.2.27" evidence="2"/>
<evidence type="ECO:0000256" key="3">
    <source>
        <dbReference type="ARBA" id="ARBA00022679"/>
    </source>
</evidence>
<evidence type="ECO:0000256" key="5">
    <source>
        <dbReference type="ARBA" id="ARBA00022771"/>
    </source>
</evidence>
<evidence type="ECO:0000256" key="1">
    <source>
        <dbReference type="ARBA" id="ARBA00000900"/>
    </source>
</evidence>
<dbReference type="SUPFAM" id="SSF57850">
    <property type="entry name" value="RING/U-box"/>
    <property type="match status" value="1"/>
</dbReference>
<dbReference type="SMART" id="SM00184">
    <property type="entry name" value="RING"/>
    <property type="match status" value="1"/>
</dbReference>
<dbReference type="AlphaFoldDB" id="A0AAE1UV52"/>
<dbReference type="EMBL" id="JAVYJV010000024">
    <property type="protein sequence ID" value="KAK4338440.1"/>
    <property type="molecule type" value="Genomic_DNA"/>
</dbReference>
<keyword evidence="7" id="KW-0862">Zinc</keyword>
<evidence type="ECO:0000256" key="4">
    <source>
        <dbReference type="ARBA" id="ARBA00022723"/>
    </source>
</evidence>
<dbReference type="PROSITE" id="PS50089">
    <property type="entry name" value="ZF_RING_2"/>
    <property type="match status" value="1"/>
</dbReference>
<sequence>MGNCCCCCCASKGAELNGSPSFYRYPTVPEEREPLSSHHVTAAAFSTAALLVDTNLDTSSPDTYRPPPMPMPYETYVGRPRTPPGNPDGIKNEAVVQETNTETGGTLNSADAAEAVDKDNKESEGNVQTDIQLDVIKEVEDELEKSEELKKSNIPVLLPPQEECPICLEEYDAENPNMSTKCEHHFHLSCILEWMERSDTCPVCDQETVFNPAIDE</sequence>
<keyword evidence="5 8" id="KW-0863">Zinc-finger</keyword>
<proteinExistence type="predicted"/>
<protein>
    <recommendedName>
        <fullName evidence="2">RING-type E3 ubiquitin transferase</fullName>
        <ecNumber evidence="2">2.3.2.27</ecNumber>
    </recommendedName>
</protein>
<dbReference type="Proteomes" id="UP001291623">
    <property type="component" value="Unassembled WGS sequence"/>
</dbReference>
<gene>
    <name evidence="10" type="ORF">RND71_042927</name>
</gene>